<comment type="subcellular location">
    <subcellularLocation>
        <location evidence="1">Cell inner membrane</location>
        <topology evidence="1">Multi-pass membrane protein</topology>
    </subcellularLocation>
</comment>
<evidence type="ECO:0000256" key="7">
    <source>
        <dbReference type="ARBA" id="ARBA00023065"/>
    </source>
</evidence>
<feature type="transmembrane region" description="Helical" evidence="10">
    <location>
        <begin position="27"/>
        <end position="48"/>
    </location>
</feature>
<keyword evidence="12" id="KW-1185">Reference proteome</keyword>
<feature type="transmembrane region" description="Helical" evidence="10">
    <location>
        <begin position="179"/>
        <end position="197"/>
    </location>
</feature>
<evidence type="ECO:0000256" key="9">
    <source>
        <dbReference type="ARBA" id="ARBA00031636"/>
    </source>
</evidence>
<feature type="transmembrane region" description="Helical" evidence="10">
    <location>
        <begin position="217"/>
        <end position="240"/>
    </location>
</feature>
<gene>
    <name evidence="11" type="ORF">MUN46_008565</name>
</gene>
<evidence type="ECO:0000313" key="12">
    <source>
        <dbReference type="Proteomes" id="UP001165481"/>
    </source>
</evidence>
<feature type="transmembrane region" description="Helical" evidence="10">
    <location>
        <begin position="109"/>
        <end position="126"/>
    </location>
</feature>
<feature type="transmembrane region" description="Helical" evidence="10">
    <location>
        <begin position="63"/>
        <end position="88"/>
    </location>
</feature>
<evidence type="ECO:0000256" key="5">
    <source>
        <dbReference type="ARBA" id="ARBA00022692"/>
    </source>
</evidence>
<dbReference type="InterPro" id="IPR048279">
    <property type="entry name" value="MdtK-like"/>
</dbReference>
<dbReference type="InterPro" id="IPR050222">
    <property type="entry name" value="MATE_MdtK"/>
</dbReference>
<evidence type="ECO:0000313" key="11">
    <source>
        <dbReference type="EMBL" id="MDL2059982.1"/>
    </source>
</evidence>
<dbReference type="InterPro" id="IPR002528">
    <property type="entry name" value="MATE_fam"/>
</dbReference>
<dbReference type="NCBIfam" id="TIGR00797">
    <property type="entry name" value="matE"/>
    <property type="match status" value="1"/>
</dbReference>
<comment type="caution">
    <text evidence="11">The sequence shown here is derived from an EMBL/GenBank/DDBJ whole genome shotgun (WGS) entry which is preliminary data.</text>
</comment>
<evidence type="ECO:0000256" key="1">
    <source>
        <dbReference type="ARBA" id="ARBA00004429"/>
    </source>
</evidence>
<evidence type="ECO:0000256" key="8">
    <source>
        <dbReference type="ARBA" id="ARBA00023136"/>
    </source>
</evidence>
<evidence type="ECO:0000256" key="6">
    <source>
        <dbReference type="ARBA" id="ARBA00022989"/>
    </source>
</evidence>
<protein>
    <recommendedName>
        <fullName evidence="9">Multidrug-efflux transporter</fullName>
    </recommendedName>
</protein>
<organism evidence="11 12">
    <name type="scientific">Mesosutterella faecium</name>
    <dbReference type="NCBI Taxonomy" id="2925194"/>
    <lineage>
        <taxon>Bacteria</taxon>
        <taxon>Pseudomonadati</taxon>
        <taxon>Pseudomonadota</taxon>
        <taxon>Betaproteobacteria</taxon>
        <taxon>Burkholderiales</taxon>
        <taxon>Sutterellaceae</taxon>
        <taxon>Mesosutterella</taxon>
    </lineage>
</organism>
<keyword evidence="4" id="KW-1003">Cell membrane</keyword>
<feature type="transmembrane region" description="Helical" evidence="10">
    <location>
        <begin position="342"/>
        <end position="365"/>
    </location>
</feature>
<keyword evidence="6 10" id="KW-1133">Transmembrane helix</keyword>
<evidence type="ECO:0000256" key="4">
    <source>
        <dbReference type="ARBA" id="ARBA00022475"/>
    </source>
</evidence>
<accession>A0ABT7INM3</accession>
<reference evidence="11" key="1">
    <citation type="submission" date="2023-03" db="EMBL/GenBank/DDBJ databases">
        <title>Mesosutterella sp. nov. isolated from porcine feces.</title>
        <authorList>
            <person name="Yu S."/>
        </authorList>
    </citation>
    <scope>NUCLEOTIDE SEQUENCE</scope>
    <source>
        <strain evidence="11">AGMB02718</strain>
    </source>
</reference>
<evidence type="ECO:0000256" key="3">
    <source>
        <dbReference type="ARBA" id="ARBA00022449"/>
    </source>
</evidence>
<dbReference type="RefSeq" id="WP_243376280.1">
    <property type="nucleotide sequence ID" value="NZ_JAKZJU020000001.1"/>
</dbReference>
<evidence type="ECO:0000256" key="10">
    <source>
        <dbReference type="SAM" id="Phobius"/>
    </source>
</evidence>
<dbReference type="Pfam" id="PF01554">
    <property type="entry name" value="MatE"/>
    <property type="match status" value="2"/>
</dbReference>
<evidence type="ECO:0000256" key="2">
    <source>
        <dbReference type="ARBA" id="ARBA00022448"/>
    </source>
</evidence>
<dbReference type="Proteomes" id="UP001165481">
    <property type="component" value="Unassembled WGS sequence"/>
</dbReference>
<dbReference type="PIRSF" id="PIRSF006603">
    <property type="entry name" value="DinF"/>
    <property type="match status" value="1"/>
</dbReference>
<keyword evidence="8 10" id="KW-0472">Membrane</keyword>
<feature type="transmembrane region" description="Helical" evidence="10">
    <location>
        <begin position="413"/>
        <end position="435"/>
    </location>
</feature>
<dbReference type="PANTHER" id="PTHR43298:SF2">
    <property type="entry name" value="FMN_FAD EXPORTER YEEO-RELATED"/>
    <property type="match status" value="1"/>
</dbReference>
<feature type="transmembrane region" description="Helical" evidence="10">
    <location>
        <begin position="441"/>
        <end position="462"/>
    </location>
</feature>
<dbReference type="CDD" id="cd13137">
    <property type="entry name" value="MATE_NorM_like"/>
    <property type="match status" value="1"/>
</dbReference>
<dbReference type="EMBL" id="JAKZJU020000001">
    <property type="protein sequence ID" value="MDL2059982.1"/>
    <property type="molecule type" value="Genomic_DNA"/>
</dbReference>
<proteinExistence type="predicted"/>
<feature type="transmembrane region" description="Helical" evidence="10">
    <location>
        <begin position="146"/>
        <end position="167"/>
    </location>
</feature>
<keyword evidence="7" id="KW-0406">Ion transport</keyword>
<dbReference type="PANTHER" id="PTHR43298">
    <property type="entry name" value="MULTIDRUG RESISTANCE PROTEIN NORM-RELATED"/>
    <property type="match status" value="1"/>
</dbReference>
<keyword evidence="3" id="KW-0050">Antiport</keyword>
<name>A0ABT7INM3_9BURK</name>
<sequence>MTENITQKLISRIRSGGSFTRSEELALVVRLSLPAIVAQIAAVMMQYIDAAMVGNLGAVEAAAVGLVASTTWLFWGLGSAGLTGYTVLASHRIGARDYSAARSLLRQGFVVALATGLILGGAGLAISPFLPEFLGASPEVAPEARIYFALYTAAFPIFFLSAFAGGMLRASGNIRVPSLLSVLMCLEDVVFNFLLIFPTREVQFAGLSFTAPGAGLGVAGAAVGTVLAEFLTALPMLWFVCTKSPELRIRGERGRFRPEAARLKEAFRIGIPIGCQHTVMCCAQVASTMIVAPLGTVALAANSLAITAEGLCYMPGYGIADAASSLTGQCIGARRPALARRFAYLTVGSGIAVMTLMGAFMYAAAPFMMGLMSNVDAIIELGSTVLRIEAFAEPMFAASIVAYGVFMGAGDTLAPCLMNLGSMWLVRIPAAWLLSQSMGLRGVWIAMCGELILRGLIFLARLRFGNWQKEPRG</sequence>
<keyword evidence="2" id="KW-0813">Transport</keyword>
<keyword evidence="5 10" id="KW-0812">Transmembrane</keyword>
<feature type="transmembrane region" description="Helical" evidence="10">
    <location>
        <begin position="385"/>
        <end position="406"/>
    </location>
</feature>